<evidence type="ECO:0000313" key="3">
    <source>
        <dbReference type="EMBL" id="CBX29929.1"/>
    </source>
</evidence>
<dbReference type="InterPro" id="IPR007686">
    <property type="entry name" value="YutG/PgpA"/>
</dbReference>
<accession>E1YH85</accession>
<dbReference type="CDD" id="cd06971">
    <property type="entry name" value="PgpA"/>
    <property type="match status" value="1"/>
</dbReference>
<dbReference type="PANTHER" id="PTHR36305">
    <property type="entry name" value="PHOSPHATIDYLGLYCEROPHOSPHATASE A"/>
    <property type="match status" value="1"/>
</dbReference>
<dbReference type="InterPro" id="IPR036681">
    <property type="entry name" value="PgpA-like_sf"/>
</dbReference>
<dbReference type="GO" id="GO:0008962">
    <property type="term" value="F:phosphatidylglycerophosphatase activity"/>
    <property type="evidence" value="ECO:0007669"/>
    <property type="project" value="InterPro"/>
</dbReference>
<dbReference type="PIRSF" id="PIRSF006162">
    <property type="entry name" value="PgpA"/>
    <property type="match status" value="1"/>
</dbReference>
<keyword evidence="1" id="KW-1133">Transmembrane helix</keyword>
<proteinExistence type="predicted"/>
<name>E1YH85_9BACT</name>
<dbReference type="SUPFAM" id="SSF101307">
    <property type="entry name" value="YutG-like"/>
    <property type="match status" value="1"/>
</dbReference>
<dbReference type="PANTHER" id="PTHR36305:SF1">
    <property type="entry name" value="PHOSPHATIDYLGLYCEROPHOSPHATASE A"/>
    <property type="match status" value="1"/>
</dbReference>
<feature type="domain" description="YutG/PgpA" evidence="2">
    <location>
        <begin position="10"/>
        <end position="149"/>
    </location>
</feature>
<sequence>MNFKDKLVIFLATGFYAGNIPKAPGTIGTIEGLLFCFFLSGVDLLYAAILLALFIVFSIRLAGKAEKILKVKDSGSIVIDEIAGIMVTLFGLSFNIVSVVSGFFIFRLLDIFKPFPIGSIEKRLTGGTGIVMDDIVAGIIGNCILRAIHFATGLI</sequence>
<dbReference type="InterPro" id="IPR026037">
    <property type="entry name" value="PgpA"/>
</dbReference>
<reference evidence="3" key="1">
    <citation type="journal article" date="2011" name="Environ. Microbiol.">
        <title>Genomic insights into the metabolic potential of the polycyclic aromatic hydrocarbon degrading sulfate-reducing Deltaproteobacterium N47.</title>
        <authorList>
            <person name="Bergmann F."/>
            <person name="Selesi D."/>
            <person name="Weinmaier T."/>
            <person name="Tischler P."/>
            <person name="Rattei T."/>
            <person name="Meckenstock R.U."/>
        </authorList>
    </citation>
    <scope>NUCLEOTIDE SEQUENCE</scope>
</reference>
<protein>
    <recommendedName>
        <fullName evidence="2">YutG/PgpA domain-containing protein</fullName>
    </recommendedName>
</protein>
<feature type="transmembrane region" description="Helical" evidence="1">
    <location>
        <begin position="32"/>
        <end position="61"/>
    </location>
</feature>
<dbReference type="AlphaFoldDB" id="E1YH85"/>
<dbReference type="UniPathway" id="UPA00084">
    <property type="reaction ID" value="UER00504"/>
</dbReference>
<keyword evidence="1" id="KW-0812">Transmembrane</keyword>
<organism evidence="3">
    <name type="scientific">uncultured Desulfobacterium sp</name>
    <dbReference type="NCBI Taxonomy" id="201089"/>
    <lineage>
        <taxon>Bacteria</taxon>
        <taxon>Pseudomonadati</taxon>
        <taxon>Thermodesulfobacteriota</taxon>
        <taxon>Desulfobacteria</taxon>
        <taxon>Desulfobacterales</taxon>
        <taxon>Desulfobacteriaceae</taxon>
        <taxon>Desulfobacterium</taxon>
        <taxon>environmental samples</taxon>
    </lineage>
</organism>
<evidence type="ECO:0000256" key="1">
    <source>
        <dbReference type="SAM" id="Phobius"/>
    </source>
</evidence>
<evidence type="ECO:0000259" key="2">
    <source>
        <dbReference type="Pfam" id="PF04608"/>
    </source>
</evidence>
<keyword evidence="1" id="KW-0472">Membrane</keyword>
<dbReference type="EMBL" id="FR695873">
    <property type="protein sequence ID" value="CBX29929.1"/>
    <property type="molecule type" value="Genomic_DNA"/>
</dbReference>
<gene>
    <name evidence="3" type="ORF">N47_F16240</name>
</gene>
<feature type="transmembrane region" description="Helical" evidence="1">
    <location>
        <begin position="82"/>
        <end position="106"/>
    </location>
</feature>
<dbReference type="GO" id="GO:0006655">
    <property type="term" value="P:phosphatidylglycerol biosynthetic process"/>
    <property type="evidence" value="ECO:0007669"/>
    <property type="project" value="UniProtKB-UniPathway"/>
</dbReference>
<dbReference type="Pfam" id="PF04608">
    <property type="entry name" value="PgpA"/>
    <property type="match status" value="1"/>
</dbReference>